<gene>
    <name evidence="7" type="ORF">BHQ10_007186</name>
</gene>
<feature type="transmembrane region" description="Helical" evidence="6">
    <location>
        <begin position="127"/>
        <end position="151"/>
    </location>
</feature>
<comment type="subcellular location">
    <subcellularLocation>
        <location evidence="1">Membrane</location>
        <topology evidence="1">Single-pass membrane protein</topology>
    </subcellularLocation>
</comment>
<dbReference type="GO" id="GO:0071944">
    <property type="term" value="C:cell periphery"/>
    <property type="evidence" value="ECO:0007669"/>
    <property type="project" value="UniProtKB-ARBA"/>
</dbReference>
<dbReference type="PANTHER" id="PTHR15549">
    <property type="entry name" value="PAIRED IMMUNOGLOBULIN-LIKE TYPE 2 RECEPTOR"/>
    <property type="match status" value="1"/>
</dbReference>
<dbReference type="GO" id="GO:0016020">
    <property type="term" value="C:membrane"/>
    <property type="evidence" value="ECO:0007669"/>
    <property type="project" value="UniProtKB-SubCell"/>
</dbReference>
<keyword evidence="8" id="KW-1185">Reference proteome</keyword>
<feature type="compositionally biased region" description="Low complexity" evidence="5">
    <location>
        <begin position="99"/>
        <end position="113"/>
    </location>
</feature>
<feature type="region of interest" description="Disordered" evidence="5">
    <location>
        <begin position="215"/>
        <end position="295"/>
    </location>
</feature>
<dbReference type="EMBL" id="MIKG01000014">
    <property type="protein sequence ID" value="RAO71174.1"/>
    <property type="molecule type" value="Genomic_DNA"/>
</dbReference>
<dbReference type="OrthoDB" id="4226070at2759"/>
<evidence type="ECO:0000256" key="1">
    <source>
        <dbReference type="ARBA" id="ARBA00004167"/>
    </source>
</evidence>
<feature type="region of interest" description="Disordered" evidence="5">
    <location>
        <begin position="315"/>
        <end position="411"/>
    </location>
</feature>
<dbReference type="RefSeq" id="XP_040735690.1">
    <property type="nucleotide sequence ID" value="XM_040879854.1"/>
</dbReference>
<evidence type="ECO:0000256" key="6">
    <source>
        <dbReference type="SAM" id="Phobius"/>
    </source>
</evidence>
<feature type="region of interest" description="Disordered" evidence="5">
    <location>
        <begin position="99"/>
        <end position="120"/>
    </location>
</feature>
<dbReference type="GeneID" id="63796402"/>
<protein>
    <recommendedName>
        <fullName evidence="9">Mid2 domain-containing protein</fullName>
    </recommendedName>
</protein>
<evidence type="ECO:0000256" key="4">
    <source>
        <dbReference type="ARBA" id="ARBA00023136"/>
    </source>
</evidence>
<evidence type="ECO:0000313" key="8">
    <source>
        <dbReference type="Proteomes" id="UP000249363"/>
    </source>
</evidence>
<keyword evidence="4 6" id="KW-0472">Membrane</keyword>
<dbReference type="AlphaFoldDB" id="A0A364L5U4"/>
<evidence type="ECO:0000256" key="5">
    <source>
        <dbReference type="SAM" id="MobiDB-lite"/>
    </source>
</evidence>
<evidence type="ECO:0000313" key="7">
    <source>
        <dbReference type="EMBL" id="RAO71174.1"/>
    </source>
</evidence>
<reference evidence="7 8" key="1">
    <citation type="journal article" date="2017" name="Biotechnol. Biofuels">
        <title>Differential beta-glucosidase expression as a function of carbon source availability in Talaromyces amestolkiae: a genomic and proteomic approach.</title>
        <authorList>
            <person name="de Eugenio L.I."/>
            <person name="Mendez-Liter J.A."/>
            <person name="Nieto-Dominguez M."/>
            <person name="Alonso L."/>
            <person name="Gil-Munoz J."/>
            <person name="Barriuso J."/>
            <person name="Prieto A."/>
            <person name="Martinez M.J."/>
        </authorList>
    </citation>
    <scope>NUCLEOTIDE SEQUENCE [LARGE SCALE GENOMIC DNA]</scope>
    <source>
        <strain evidence="7 8">CIB</strain>
    </source>
</reference>
<evidence type="ECO:0008006" key="9">
    <source>
        <dbReference type="Google" id="ProtNLM"/>
    </source>
</evidence>
<keyword evidence="3 6" id="KW-1133">Transmembrane helix</keyword>
<sequence>MATSITTLSGRRCTVIPRTQFFTATSTSAATETADLPDVLSSFSTSTIQDTPSTSLISTIAQSTDSHPVSSITSLATTILATSTTITAAAATLLPAITSSSADPSSTQTSPDDTAGDSAGNTSKKNVIAAAIGASLGAVAVVALVILCAYFRRRKRRTSTQFHDREKGPGMAGRFPGVTSLLDRFNPGPVAAFIPAIIDKVRPVFANLRNFQFMSRNKDNDSPEQSQPDFTARKLSVSRPDPQENSMQGAGMSSAPRTITESANPFADPPSTNTETERNNTRPENPFADSADPFSHTDYEDEIAFSMPLTIRNGGVDDDDMDATNNGVNNRDRNSTRSTLSGSTLNIPNTRSSSPLVHEFYSRPPTWKSIDRKSMKTEDRSSTYSDPFDLERPPTIHSSAHPTPMVERQKSQKGGYFADLDFNFPRHVS</sequence>
<comment type="caution">
    <text evidence="7">The sequence shown here is derived from an EMBL/GenBank/DDBJ whole genome shotgun (WGS) entry which is preliminary data.</text>
</comment>
<feature type="compositionally biased region" description="Basic and acidic residues" evidence="5">
    <location>
        <begin position="369"/>
        <end position="381"/>
    </location>
</feature>
<dbReference type="InterPro" id="IPR051694">
    <property type="entry name" value="Immunoregulatory_rcpt-like"/>
</dbReference>
<feature type="compositionally biased region" description="Polar residues" evidence="5">
    <location>
        <begin position="336"/>
        <end position="355"/>
    </location>
</feature>
<evidence type="ECO:0000256" key="2">
    <source>
        <dbReference type="ARBA" id="ARBA00022692"/>
    </source>
</evidence>
<dbReference type="Proteomes" id="UP000249363">
    <property type="component" value="Unassembled WGS sequence"/>
</dbReference>
<keyword evidence="2 6" id="KW-0812">Transmembrane</keyword>
<evidence type="ECO:0000256" key="3">
    <source>
        <dbReference type="ARBA" id="ARBA00022989"/>
    </source>
</evidence>
<name>A0A364L5U4_TALAM</name>
<dbReference type="STRING" id="1196081.A0A364L5U4"/>
<accession>A0A364L5U4</accession>
<organism evidence="7 8">
    <name type="scientific">Talaromyces amestolkiae</name>
    <dbReference type="NCBI Taxonomy" id="1196081"/>
    <lineage>
        <taxon>Eukaryota</taxon>
        <taxon>Fungi</taxon>
        <taxon>Dikarya</taxon>
        <taxon>Ascomycota</taxon>
        <taxon>Pezizomycotina</taxon>
        <taxon>Eurotiomycetes</taxon>
        <taxon>Eurotiomycetidae</taxon>
        <taxon>Eurotiales</taxon>
        <taxon>Trichocomaceae</taxon>
        <taxon>Talaromyces</taxon>
        <taxon>Talaromyces sect. Talaromyces</taxon>
    </lineage>
</organism>
<proteinExistence type="predicted"/>